<gene>
    <name evidence="1" type="ORF">H0A61_00261</name>
</gene>
<accession>A0A8A0RJ69</accession>
<keyword evidence="2" id="KW-1185">Reference proteome</keyword>
<evidence type="ECO:0000313" key="2">
    <source>
        <dbReference type="Proteomes" id="UP000662904"/>
    </source>
</evidence>
<dbReference type="EMBL" id="CP059066">
    <property type="protein sequence ID" value="QSQ07942.1"/>
    <property type="molecule type" value="Genomic_DNA"/>
</dbReference>
<proteinExistence type="predicted"/>
<dbReference type="Gene3D" id="3.40.50.1220">
    <property type="entry name" value="TPP-binding domain"/>
    <property type="match status" value="1"/>
</dbReference>
<dbReference type="InterPro" id="IPR029035">
    <property type="entry name" value="DHS-like_NAD/FAD-binding_dom"/>
</dbReference>
<evidence type="ECO:0008006" key="3">
    <source>
        <dbReference type="Google" id="ProtNLM"/>
    </source>
</evidence>
<dbReference type="Proteomes" id="UP000662904">
    <property type="component" value="Chromosome"/>
</dbReference>
<organism evidence="1 2">
    <name type="scientific">Koleobacter methoxysyntrophicus</name>
    <dbReference type="NCBI Taxonomy" id="2751313"/>
    <lineage>
        <taxon>Bacteria</taxon>
        <taxon>Bacillati</taxon>
        <taxon>Bacillota</taxon>
        <taxon>Clostridia</taxon>
        <taxon>Koleobacterales</taxon>
        <taxon>Koleobacteraceae</taxon>
        <taxon>Koleobacter</taxon>
    </lineage>
</organism>
<dbReference type="KEGG" id="kme:H0A61_00261"/>
<protein>
    <recommendedName>
        <fullName evidence="3">SIR2-like domain-containing protein</fullName>
    </recommendedName>
</protein>
<reference evidence="1" key="1">
    <citation type="submission" date="2020-07" db="EMBL/GenBank/DDBJ databases">
        <title>Koleobacter methoxysyntrophicus gen. nov., sp. nov., a novel anaerobic bacterium isolated from deep subsurface oil field and proposal of Koleobacterales ord. nov. in the phylum Firmicutes.</title>
        <authorList>
            <person name="Sakamoto S."/>
            <person name="Tamaki H."/>
        </authorList>
    </citation>
    <scope>NUCLEOTIDE SEQUENCE</scope>
    <source>
        <strain evidence="1">NRmbB1</strain>
    </source>
</reference>
<sequence>MAVEREPKLVFDRLIKRLLEGMVVPFIGAGVSAEAEHRRIKNIAKTSEMLNRVFENLKKKCINKEKCRSCLVKKAISNDKSKNENNKGDNKMSFDKVCELWEWSCSKDRKSETCGRFELIYDILEIPEFKNLEPTDAHYYIAFLAREGLIDEVITTNYDTCLEKAYCNTFGLEYSLEKEYLSEKEDFPALVIDTLSEYSAKAARRFTNGRKPRRCLRIYKINGCAGKLPSREKHHKDKQCKCRSILLTERDLQDWRHRSWARDLFRDRMRSRTLLFSGFGSDEPQVRFTAMQVCEEFALQERDNTQPDQDNNNEVWLKPNAPFIAAYKKELSFSQAQILHAFAHSSNTPINPKDLNANSFLGSDIKFFDSKSDSNKQKLKADIFWKRIFQSAFWRLLRKKCWNDDSVETFLMSSLPCATALMIEVLDWFASEDKPEFIFGRFPEMLDLKEGNNRVLPLMRWLKGVRAIPSSEVKEGWYSTLNENSALFLAVLMLIYLLNGLYKHNISEHNVFWQVLNDRISEQAPLGLCVDASFIFNPLKNIGVYIVNRDAANQLPEEITWNKDKEINVIIQIVLNDWKPSKRRVKLVNEKNDNSKVITVYQISFLQLLGQAPNVPEAKKTFCEKLRDYFLLTDKGRHRVRHRSEPL</sequence>
<dbReference type="Pfam" id="PF13289">
    <property type="entry name" value="SIR2_2"/>
    <property type="match status" value="1"/>
</dbReference>
<dbReference type="AlphaFoldDB" id="A0A8A0RJ69"/>
<name>A0A8A0RJ69_9FIRM</name>
<dbReference type="SUPFAM" id="SSF52467">
    <property type="entry name" value="DHS-like NAD/FAD-binding domain"/>
    <property type="match status" value="1"/>
</dbReference>
<evidence type="ECO:0000313" key="1">
    <source>
        <dbReference type="EMBL" id="QSQ07942.1"/>
    </source>
</evidence>
<dbReference type="RefSeq" id="WP_206708186.1">
    <property type="nucleotide sequence ID" value="NZ_CP059066.1"/>
</dbReference>